<dbReference type="PROSITE" id="PS51746">
    <property type="entry name" value="PPM_2"/>
    <property type="match status" value="1"/>
</dbReference>
<dbReference type="Gene3D" id="3.60.40.10">
    <property type="entry name" value="PPM-type phosphatase domain"/>
    <property type="match status" value="1"/>
</dbReference>
<evidence type="ECO:0000313" key="8">
    <source>
        <dbReference type="Proteomes" id="UP000324897"/>
    </source>
</evidence>
<dbReference type="GO" id="GO:0004722">
    <property type="term" value="F:protein serine/threonine phosphatase activity"/>
    <property type="evidence" value="ECO:0007669"/>
    <property type="project" value="UniProtKB-EC"/>
</dbReference>
<dbReference type="EC" id="3.1.3.16" evidence="1"/>
<evidence type="ECO:0000259" key="6">
    <source>
        <dbReference type="PROSITE" id="PS51746"/>
    </source>
</evidence>
<keyword evidence="2" id="KW-0378">Hydrolase</keyword>
<sequence>MIHNLHSVSYKKYGYHVNMDIWQFSRRVDFWNIKPEDMDGSWDFTASISGNEENKMEAMRSNTYSSCERLTLYATHRVLQTRDNWFHILAAAHIKYAKKIWLGREVLPYQRNKGDRCAKPYLIPKPEVIVVPRAKDDDCLIIASDGMWDVMSNEYACEVARLQILLWYKQNGNGADPDEGGEPMVKSDMNGAAQAAADFLVEKALENRSTDNITVTVIDLKPRRKIKVKS</sequence>
<gene>
    <name evidence="7" type="ORF">EJB05_17218</name>
</gene>
<dbReference type="InterPro" id="IPR015655">
    <property type="entry name" value="PP2C"/>
</dbReference>
<dbReference type="Proteomes" id="UP000324897">
    <property type="component" value="Unassembled WGS sequence"/>
</dbReference>
<keyword evidence="3" id="KW-0904">Protein phosphatase</keyword>
<feature type="domain" description="PPM-type phosphatase" evidence="6">
    <location>
        <begin position="1"/>
        <end position="220"/>
    </location>
</feature>
<feature type="non-terminal residue" evidence="7">
    <location>
        <position position="230"/>
    </location>
</feature>
<comment type="catalytic activity">
    <reaction evidence="5">
        <text>O-phospho-L-threonyl-[protein] + H2O = L-threonyl-[protein] + phosphate</text>
        <dbReference type="Rhea" id="RHEA:47004"/>
        <dbReference type="Rhea" id="RHEA-COMP:11060"/>
        <dbReference type="Rhea" id="RHEA-COMP:11605"/>
        <dbReference type="ChEBI" id="CHEBI:15377"/>
        <dbReference type="ChEBI" id="CHEBI:30013"/>
        <dbReference type="ChEBI" id="CHEBI:43474"/>
        <dbReference type="ChEBI" id="CHEBI:61977"/>
        <dbReference type="EC" id="3.1.3.16"/>
    </reaction>
</comment>
<evidence type="ECO:0000256" key="3">
    <source>
        <dbReference type="ARBA" id="ARBA00022912"/>
    </source>
</evidence>
<organism evidence="7 8">
    <name type="scientific">Eragrostis curvula</name>
    <name type="common">weeping love grass</name>
    <dbReference type="NCBI Taxonomy" id="38414"/>
    <lineage>
        <taxon>Eukaryota</taxon>
        <taxon>Viridiplantae</taxon>
        <taxon>Streptophyta</taxon>
        <taxon>Embryophyta</taxon>
        <taxon>Tracheophyta</taxon>
        <taxon>Spermatophyta</taxon>
        <taxon>Magnoliopsida</taxon>
        <taxon>Liliopsida</taxon>
        <taxon>Poales</taxon>
        <taxon>Poaceae</taxon>
        <taxon>PACMAD clade</taxon>
        <taxon>Chloridoideae</taxon>
        <taxon>Eragrostideae</taxon>
        <taxon>Eragrostidinae</taxon>
        <taxon>Eragrostis</taxon>
    </lineage>
</organism>
<comment type="catalytic activity">
    <reaction evidence="4">
        <text>O-phospho-L-seryl-[protein] + H2O = L-seryl-[protein] + phosphate</text>
        <dbReference type="Rhea" id="RHEA:20629"/>
        <dbReference type="Rhea" id="RHEA-COMP:9863"/>
        <dbReference type="Rhea" id="RHEA-COMP:11604"/>
        <dbReference type="ChEBI" id="CHEBI:15377"/>
        <dbReference type="ChEBI" id="CHEBI:29999"/>
        <dbReference type="ChEBI" id="CHEBI:43474"/>
        <dbReference type="ChEBI" id="CHEBI:83421"/>
        <dbReference type="EC" id="3.1.3.16"/>
    </reaction>
</comment>
<name>A0A5J9VGV0_9POAL</name>
<evidence type="ECO:0000256" key="4">
    <source>
        <dbReference type="ARBA" id="ARBA00047761"/>
    </source>
</evidence>
<dbReference type="Pfam" id="PF00481">
    <property type="entry name" value="PP2C"/>
    <property type="match status" value="1"/>
</dbReference>
<dbReference type="SUPFAM" id="SSF81606">
    <property type="entry name" value="PP2C-like"/>
    <property type="match status" value="1"/>
</dbReference>
<dbReference type="PANTHER" id="PTHR47992">
    <property type="entry name" value="PROTEIN PHOSPHATASE"/>
    <property type="match status" value="1"/>
</dbReference>
<evidence type="ECO:0000256" key="2">
    <source>
        <dbReference type="ARBA" id="ARBA00022801"/>
    </source>
</evidence>
<evidence type="ECO:0000313" key="7">
    <source>
        <dbReference type="EMBL" id="TVU35333.1"/>
    </source>
</evidence>
<dbReference type="OrthoDB" id="10264738at2759"/>
<accession>A0A5J9VGV0</accession>
<dbReference type="Gramene" id="TVU35333">
    <property type="protein sequence ID" value="TVU35333"/>
    <property type="gene ID" value="EJB05_17218"/>
</dbReference>
<dbReference type="InterPro" id="IPR036457">
    <property type="entry name" value="PPM-type-like_dom_sf"/>
</dbReference>
<dbReference type="AlphaFoldDB" id="A0A5J9VGV0"/>
<keyword evidence="8" id="KW-1185">Reference proteome</keyword>
<dbReference type="CDD" id="cd00143">
    <property type="entry name" value="PP2Cc"/>
    <property type="match status" value="1"/>
</dbReference>
<proteinExistence type="predicted"/>
<protein>
    <recommendedName>
        <fullName evidence="1">protein-serine/threonine phosphatase</fullName>
        <ecNumber evidence="1">3.1.3.16</ecNumber>
    </recommendedName>
</protein>
<dbReference type="InterPro" id="IPR001932">
    <property type="entry name" value="PPM-type_phosphatase-like_dom"/>
</dbReference>
<evidence type="ECO:0000256" key="1">
    <source>
        <dbReference type="ARBA" id="ARBA00013081"/>
    </source>
</evidence>
<comment type="caution">
    <text evidence="7">The sequence shown here is derived from an EMBL/GenBank/DDBJ whole genome shotgun (WGS) entry which is preliminary data.</text>
</comment>
<evidence type="ECO:0000256" key="5">
    <source>
        <dbReference type="ARBA" id="ARBA00048336"/>
    </source>
</evidence>
<reference evidence="7 8" key="1">
    <citation type="journal article" date="2019" name="Sci. Rep.">
        <title>A high-quality genome of Eragrostis curvula grass provides insights into Poaceae evolution and supports new strategies to enhance forage quality.</title>
        <authorList>
            <person name="Carballo J."/>
            <person name="Santos B.A.C.M."/>
            <person name="Zappacosta D."/>
            <person name="Garbus I."/>
            <person name="Selva J.P."/>
            <person name="Gallo C.A."/>
            <person name="Diaz A."/>
            <person name="Albertini E."/>
            <person name="Caccamo M."/>
            <person name="Echenique V."/>
        </authorList>
    </citation>
    <scope>NUCLEOTIDE SEQUENCE [LARGE SCALE GENOMIC DNA]</scope>
    <source>
        <strain evidence="8">cv. Victoria</strain>
        <tissue evidence="7">Leaf</tissue>
    </source>
</reference>
<dbReference type="EMBL" id="RWGY01000009">
    <property type="protein sequence ID" value="TVU35333.1"/>
    <property type="molecule type" value="Genomic_DNA"/>
</dbReference>